<evidence type="ECO:0000313" key="1">
    <source>
        <dbReference type="EMBL" id="KHF99430.1"/>
    </source>
</evidence>
<evidence type="ECO:0000313" key="2">
    <source>
        <dbReference type="Proteomes" id="UP000032142"/>
    </source>
</evidence>
<name>A0A0B0MKJ0_GOSAR</name>
<dbReference type="AlphaFoldDB" id="A0A0B0MKJ0"/>
<comment type="caution">
    <text evidence="1">The sequence shown here is derived from an EMBL/GenBank/DDBJ whole genome shotgun (WGS) entry which is preliminary data.</text>
</comment>
<dbReference type="EMBL" id="JRRC01078456">
    <property type="protein sequence ID" value="KHF99430.1"/>
    <property type="molecule type" value="Genomic_DNA"/>
</dbReference>
<keyword evidence="2" id="KW-1185">Reference proteome</keyword>
<accession>A0A0B0MKJ0</accession>
<proteinExistence type="predicted"/>
<sequence length="21" mass="2462">METQSPKLPICPMLHILSLFY</sequence>
<dbReference type="Proteomes" id="UP000032142">
    <property type="component" value="Unassembled WGS sequence"/>
</dbReference>
<reference evidence="2" key="1">
    <citation type="submission" date="2014-09" db="EMBL/GenBank/DDBJ databases">
        <authorList>
            <person name="Mudge J."/>
            <person name="Ramaraj T."/>
            <person name="Lindquist I.E."/>
            <person name="Bharti A.K."/>
            <person name="Sundararajan A."/>
            <person name="Cameron C.T."/>
            <person name="Woodward J.E."/>
            <person name="May G.D."/>
            <person name="Brubaker C."/>
            <person name="Broadhvest J."/>
            <person name="Wilkins T.A."/>
        </authorList>
    </citation>
    <scope>NUCLEOTIDE SEQUENCE</scope>
    <source>
        <strain evidence="2">cv. AKA8401</strain>
    </source>
</reference>
<protein>
    <submittedName>
        <fullName evidence="1">Uncharacterized protein</fullName>
    </submittedName>
</protein>
<organism evidence="1 2">
    <name type="scientific">Gossypium arboreum</name>
    <name type="common">Tree cotton</name>
    <name type="synonym">Gossypium nanking</name>
    <dbReference type="NCBI Taxonomy" id="29729"/>
    <lineage>
        <taxon>Eukaryota</taxon>
        <taxon>Viridiplantae</taxon>
        <taxon>Streptophyta</taxon>
        <taxon>Embryophyta</taxon>
        <taxon>Tracheophyta</taxon>
        <taxon>Spermatophyta</taxon>
        <taxon>Magnoliopsida</taxon>
        <taxon>eudicotyledons</taxon>
        <taxon>Gunneridae</taxon>
        <taxon>Pentapetalae</taxon>
        <taxon>rosids</taxon>
        <taxon>malvids</taxon>
        <taxon>Malvales</taxon>
        <taxon>Malvaceae</taxon>
        <taxon>Malvoideae</taxon>
        <taxon>Gossypium</taxon>
    </lineage>
</organism>
<gene>
    <name evidence="1" type="ORF">F383_18275</name>
</gene>